<dbReference type="Pfam" id="PF13545">
    <property type="entry name" value="HTH_Crp_2"/>
    <property type="match status" value="1"/>
</dbReference>
<dbReference type="Pfam" id="PF00027">
    <property type="entry name" value="cNMP_binding"/>
    <property type="match status" value="1"/>
</dbReference>
<dbReference type="GO" id="GO:0003700">
    <property type="term" value="F:DNA-binding transcription factor activity"/>
    <property type="evidence" value="ECO:0007669"/>
    <property type="project" value="TreeGrafter"/>
</dbReference>
<dbReference type="GO" id="GO:0003677">
    <property type="term" value="F:DNA binding"/>
    <property type="evidence" value="ECO:0007669"/>
    <property type="project" value="UniProtKB-KW"/>
</dbReference>
<evidence type="ECO:0000256" key="3">
    <source>
        <dbReference type="ARBA" id="ARBA00023163"/>
    </source>
</evidence>
<dbReference type="Gene3D" id="1.10.10.10">
    <property type="entry name" value="Winged helix-like DNA-binding domain superfamily/Winged helix DNA-binding domain"/>
    <property type="match status" value="1"/>
</dbReference>
<feature type="domain" description="Cyclic nucleotide-binding" evidence="4">
    <location>
        <begin position="18"/>
        <end position="121"/>
    </location>
</feature>
<feature type="domain" description="HTH crp-type" evidence="5">
    <location>
        <begin position="152"/>
        <end position="219"/>
    </location>
</feature>
<dbReference type="EMBL" id="QGDO01000009">
    <property type="protein sequence ID" value="PWJ36178.1"/>
    <property type="molecule type" value="Genomic_DNA"/>
</dbReference>
<keyword evidence="3" id="KW-0804">Transcription</keyword>
<dbReference type="PANTHER" id="PTHR24567:SF26">
    <property type="entry name" value="REGULATORY PROTEIN YEIL"/>
    <property type="match status" value="1"/>
</dbReference>
<evidence type="ECO:0000313" key="7">
    <source>
        <dbReference type="Proteomes" id="UP000245535"/>
    </source>
</evidence>
<keyword evidence="2" id="KW-0238">DNA-binding</keyword>
<evidence type="ECO:0000259" key="5">
    <source>
        <dbReference type="PROSITE" id="PS51063"/>
    </source>
</evidence>
<keyword evidence="1" id="KW-0805">Transcription regulation</keyword>
<dbReference type="SUPFAM" id="SSF51206">
    <property type="entry name" value="cAMP-binding domain-like"/>
    <property type="match status" value="1"/>
</dbReference>
<dbReference type="AlphaFoldDB" id="A0A315Z0M4"/>
<keyword evidence="7" id="KW-1185">Reference proteome</keyword>
<evidence type="ECO:0000259" key="4">
    <source>
        <dbReference type="PROSITE" id="PS50042"/>
    </source>
</evidence>
<name>A0A315Z0M4_SEDFL</name>
<dbReference type="InterPro" id="IPR036388">
    <property type="entry name" value="WH-like_DNA-bd_sf"/>
</dbReference>
<dbReference type="SMART" id="SM00419">
    <property type="entry name" value="HTH_CRP"/>
    <property type="match status" value="1"/>
</dbReference>
<dbReference type="SMART" id="SM00100">
    <property type="entry name" value="cNMP"/>
    <property type="match status" value="1"/>
</dbReference>
<comment type="caution">
    <text evidence="6">The sequence shown here is derived from an EMBL/GenBank/DDBJ whole genome shotgun (WGS) entry which is preliminary data.</text>
</comment>
<dbReference type="GO" id="GO:0005829">
    <property type="term" value="C:cytosol"/>
    <property type="evidence" value="ECO:0007669"/>
    <property type="project" value="TreeGrafter"/>
</dbReference>
<dbReference type="Proteomes" id="UP000245535">
    <property type="component" value="Unassembled WGS sequence"/>
</dbReference>
<protein>
    <submittedName>
        <fullName evidence="6">CRP-like cAMP-binding protein</fullName>
    </submittedName>
</protein>
<gene>
    <name evidence="6" type="ORF">BC781_109197</name>
</gene>
<dbReference type="InterPro" id="IPR036390">
    <property type="entry name" value="WH_DNA-bd_sf"/>
</dbReference>
<dbReference type="InterPro" id="IPR012318">
    <property type="entry name" value="HTH_CRP"/>
</dbReference>
<dbReference type="InterPro" id="IPR000595">
    <property type="entry name" value="cNMP-bd_dom"/>
</dbReference>
<evidence type="ECO:0000256" key="2">
    <source>
        <dbReference type="ARBA" id="ARBA00023125"/>
    </source>
</evidence>
<evidence type="ECO:0000256" key="1">
    <source>
        <dbReference type="ARBA" id="ARBA00023015"/>
    </source>
</evidence>
<dbReference type="Gene3D" id="2.60.120.10">
    <property type="entry name" value="Jelly Rolls"/>
    <property type="match status" value="1"/>
</dbReference>
<dbReference type="CDD" id="cd00038">
    <property type="entry name" value="CAP_ED"/>
    <property type="match status" value="1"/>
</dbReference>
<reference evidence="6 7" key="1">
    <citation type="submission" date="2018-03" db="EMBL/GenBank/DDBJ databases">
        <title>Genomic Encyclopedia of Archaeal and Bacterial Type Strains, Phase II (KMG-II): from individual species to whole genera.</title>
        <authorList>
            <person name="Goeker M."/>
        </authorList>
    </citation>
    <scope>NUCLEOTIDE SEQUENCE [LARGE SCALE GENOMIC DNA]</scope>
    <source>
        <strain evidence="6 7">DSM 28229</strain>
    </source>
</reference>
<dbReference type="PROSITE" id="PS51063">
    <property type="entry name" value="HTH_CRP_2"/>
    <property type="match status" value="1"/>
</dbReference>
<dbReference type="PROSITE" id="PS50042">
    <property type="entry name" value="CNMP_BINDING_3"/>
    <property type="match status" value="1"/>
</dbReference>
<proteinExistence type="predicted"/>
<organism evidence="6 7">
    <name type="scientific">Sediminitomix flava</name>
    <dbReference type="NCBI Taxonomy" id="379075"/>
    <lineage>
        <taxon>Bacteria</taxon>
        <taxon>Pseudomonadati</taxon>
        <taxon>Bacteroidota</taxon>
        <taxon>Cytophagia</taxon>
        <taxon>Cytophagales</taxon>
        <taxon>Flammeovirgaceae</taxon>
        <taxon>Sediminitomix</taxon>
    </lineage>
</organism>
<dbReference type="InterPro" id="IPR014710">
    <property type="entry name" value="RmlC-like_jellyroll"/>
</dbReference>
<dbReference type="PANTHER" id="PTHR24567">
    <property type="entry name" value="CRP FAMILY TRANSCRIPTIONAL REGULATORY PROTEIN"/>
    <property type="match status" value="1"/>
</dbReference>
<accession>A0A315Z0M4</accession>
<dbReference type="InterPro" id="IPR050397">
    <property type="entry name" value="Env_Response_Regulators"/>
</dbReference>
<evidence type="ECO:0000313" key="6">
    <source>
        <dbReference type="EMBL" id="PWJ36178.1"/>
    </source>
</evidence>
<dbReference type="InterPro" id="IPR018490">
    <property type="entry name" value="cNMP-bd_dom_sf"/>
</dbReference>
<dbReference type="SUPFAM" id="SSF46785">
    <property type="entry name" value="Winged helix' DNA-binding domain"/>
    <property type="match status" value="1"/>
</dbReference>
<sequence length="229" mass="25893">MKHLLPNDLVSKKGRYTIFSCLSSEELEELELVQTTQVYKKGQPVFQENTQSAALFYVNQGFVKVTKLGSNGKEQILRIAKTDDLVGYRSVISGSRYKSSAIAIEDSVITLIPKAFFLKLLQNNPVFYSKVTIMLCETLDRTETKITDIAYKPVRGRIAEALLLLNDLLDEKEHITLTREDLAGLVGTVKETAIRIISEFKHDKLIEIHKRSIKVVNEKGLEKVSSLYN</sequence>